<proteinExistence type="predicted"/>
<dbReference type="STRING" id="2018661.A0A2A2J5L9"/>
<gene>
    <name evidence="2" type="ORF">WR25_19639</name>
</gene>
<evidence type="ECO:0000313" key="3">
    <source>
        <dbReference type="Proteomes" id="UP000218231"/>
    </source>
</evidence>
<evidence type="ECO:0008006" key="4">
    <source>
        <dbReference type="Google" id="ProtNLM"/>
    </source>
</evidence>
<reference evidence="2 3" key="1">
    <citation type="journal article" date="2017" name="Curr. Biol.">
        <title>Genome architecture and evolution of a unichromosomal asexual nematode.</title>
        <authorList>
            <person name="Fradin H."/>
            <person name="Zegar C."/>
            <person name="Gutwein M."/>
            <person name="Lucas J."/>
            <person name="Kovtun M."/>
            <person name="Corcoran D."/>
            <person name="Baugh L.R."/>
            <person name="Kiontke K."/>
            <person name="Gunsalus K."/>
            <person name="Fitch D.H."/>
            <person name="Piano F."/>
        </authorList>
    </citation>
    <scope>NUCLEOTIDE SEQUENCE [LARGE SCALE GENOMIC DNA]</scope>
    <source>
        <strain evidence="2">PF1309</strain>
    </source>
</reference>
<dbReference type="EMBL" id="LIAE01010664">
    <property type="protein sequence ID" value="PAV56977.1"/>
    <property type="molecule type" value="Genomic_DNA"/>
</dbReference>
<feature type="compositionally biased region" description="Low complexity" evidence="1">
    <location>
        <begin position="77"/>
        <end position="100"/>
    </location>
</feature>
<evidence type="ECO:0000313" key="2">
    <source>
        <dbReference type="EMBL" id="PAV56977.1"/>
    </source>
</evidence>
<organism evidence="2 3">
    <name type="scientific">Diploscapter pachys</name>
    <dbReference type="NCBI Taxonomy" id="2018661"/>
    <lineage>
        <taxon>Eukaryota</taxon>
        <taxon>Metazoa</taxon>
        <taxon>Ecdysozoa</taxon>
        <taxon>Nematoda</taxon>
        <taxon>Chromadorea</taxon>
        <taxon>Rhabditida</taxon>
        <taxon>Rhabditina</taxon>
        <taxon>Rhabditomorpha</taxon>
        <taxon>Rhabditoidea</taxon>
        <taxon>Rhabditidae</taxon>
        <taxon>Diploscapter</taxon>
    </lineage>
</organism>
<dbReference type="Proteomes" id="UP000218231">
    <property type="component" value="Unassembled WGS sequence"/>
</dbReference>
<comment type="caution">
    <text evidence="2">The sequence shown here is derived from an EMBL/GenBank/DDBJ whole genome shotgun (WGS) entry which is preliminary data.</text>
</comment>
<evidence type="ECO:0000256" key="1">
    <source>
        <dbReference type="SAM" id="MobiDB-lite"/>
    </source>
</evidence>
<name>A0A2A2J5L9_9BILA</name>
<sequence>MQGRDKLIANLRVDSATCISDGLTSLSPCSSHFEMCLSGKLFTLSCGAESVFLSTGRCAPRSDAEALTECNPQELDSTTTSAPSSTTSASLPSTTHMTSY</sequence>
<protein>
    <recommendedName>
        <fullName evidence="4">Chitin-binding type-2 domain-containing protein</fullName>
    </recommendedName>
</protein>
<keyword evidence="3" id="KW-1185">Reference proteome</keyword>
<feature type="region of interest" description="Disordered" evidence="1">
    <location>
        <begin position="69"/>
        <end position="100"/>
    </location>
</feature>
<dbReference type="AlphaFoldDB" id="A0A2A2J5L9"/>
<accession>A0A2A2J5L9</accession>